<evidence type="ECO:0000313" key="2">
    <source>
        <dbReference type="EMBL" id="SFN28479.1"/>
    </source>
</evidence>
<accession>A0A1I4XT58</accession>
<dbReference type="EMBL" id="FOVF01000011">
    <property type="protein sequence ID" value="SFN28479.1"/>
    <property type="molecule type" value="Genomic_DNA"/>
</dbReference>
<dbReference type="OrthoDB" id="7226381at2"/>
<dbReference type="GO" id="GO:0003677">
    <property type="term" value="F:DNA binding"/>
    <property type="evidence" value="ECO:0007669"/>
    <property type="project" value="InterPro"/>
</dbReference>
<dbReference type="RefSeq" id="WP_092407466.1">
    <property type="nucleotide sequence ID" value="NZ_FOVF01000011.1"/>
</dbReference>
<dbReference type="Proteomes" id="UP000198575">
    <property type="component" value="Unassembled WGS sequence"/>
</dbReference>
<sequence length="66" mass="7350">MQQIEPTNTPLANKVPQACARLGIGRTALYELLKAGALRSIKVGTRTLIPESELLKFIDQRMQARE</sequence>
<evidence type="ECO:0000259" key="1">
    <source>
        <dbReference type="Pfam" id="PF12728"/>
    </source>
</evidence>
<reference evidence="2 3" key="1">
    <citation type="submission" date="2016-10" db="EMBL/GenBank/DDBJ databases">
        <authorList>
            <person name="de Groot N.N."/>
        </authorList>
    </citation>
    <scope>NUCLEOTIDE SEQUENCE [LARGE SCALE GENOMIC DNA]</scope>
    <source>
        <strain evidence="2 3">CGMCC 1.7659</strain>
    </source>
</reference>
<gene>
    <name evidence="2" type="ORF">SAMN05216289_11180</name>
</gene>
<name>A0A1I4XT58_9GAMM</name>
<feature type="domain" description="Helix-turn-helix" evidence="1">
    <location>
        <begin position="15"/>
        <end position="61"/>
    </location>
</feature>
<dbReference type="Pfam" id="PF12728">
    <property type="entry name" value="HTH_17"/>
    <property type="match status" value="1"/>
</dbReference>
<dbReference type="AlphaFoldDB" id="A0A1I4XT58"/>
<proteinExistence type="predicted"/>
<organism evidence="2 3">
    <name type="scientific">Dokdonella immobilis</name>
    <dbReference type="NCBI Taxonomy" id="578942"/>
    <lineage>
        <taxon>Bacteria</taxon>
        <taxon>Pseudomonadati</taxon>
        <taxon>Pseudomonadota</taxon>
        <taxon>Gammaproteobacteria</taxon>
        <taxon>Lysobacterales</taxon>
        <taxon>Rhodanobacteraceae</taxon>
        <taxon>Dokdonella</taxon>
    </lineage>
</organism>
<dbReference type="NCBIfam" id="TIGR01764">
    <property type="entry name" value="excise"/>
    <property type="match status" value="1"/>
</dbReference>
<protein>
    <submittedName>
        <fullName evidence="2">Transcriptional regulator, AlpA family</fullName>
    </submittedName>
</protein>
<dbReference type="InterPro" id="IPR041657">
    <property type="entry name" value="HTH_17"/>
</dbReference>
<evidence type="ECO:0000313" key="3">
    <source>
        <dbReference type="Proteomes" id="UP000198575"/>
    </source>
</evidence>
<dbReference type="InterPro" id="IPR010093">
    <property type="entry name" value="SinI_DNA-bd"/>
</dbReference>
<keyword evidence="3" id="KW-1185">Reference proteome</keyword>